<evidence type="ECO:0000313" key="7">
    <source>
        <dbReference type="EMBL" id="MPM01898.1"/>
    </source>
</evidence>
<dbReference type="CDD" id="cd07153">
    <property type="entry name" value="Fur_like"/>
    <property type="match status" value="1"/>
</dbReference>
<keyword evidence="3" id="KW-0862">Zinc</keyword>
<dbReference type="InterPro" id="IPR043135">
    <property type="entry name" value="Fur_C"/>
</dbReference>
<evidence type="ECO:0000256" key="5">
    <source>
        <dbReference type="ARBA" id="ARBA00023125"/>
    </source>
</evidence>
<protein>
    <submittedName>
        <fullName evidence="7">Zinc-specific metallo-regulatory protein</fullName>
    </submittedName>
</protein>
<dbReference type="SUPFAM" id="SSF46785">
    <property type="entry name" value="Winged helix' DNA-binding domain"/>
    <property type="match status" value="1"/>
</dbReference>
<keyword evidence="6" id="KW-0804">Transcription</keyword>
<gene>
    <name evidence="7" type="primary">zur_10</name>
    <name evidence="7" type="ORF">SDC9_48138</name>
</gene>
<dbReference type="GO" id="GO:0003700">
    <property type="term" value="F:DNA-binding transcription factor activity"/>
    <property type="evidence" value="ECO:0007669"/>
    <property type="project" value="InterPro"/>
</dbReference>
<comment type="caution">
    <text evidence="7">The sequence shown here is derived from an EMBL/GenBank/DDBJ whole genome shotgun (WGS) entry which is preliminary data.</text>
</comment>
<evidence type="ECO:0000256" key="2">
    <source>
        <dbReference type="ARBA" id="ARBA00022491"/>
    </source>
</evidence>
<dbReference type="PANTHER" id="PTHR33202">
    <property type="entry name" value="ZINC UPTAKE REGULATION PROTEIN"/>
    <property type="match status" value="1"/>
</dbReference>
<dbReference type="Pfam" id="PF01475">
    <property type="entry name" value="FUR"/>
    <property type="match status" value="1"/>
</dbReference>
<dbReference type="GO" id="GO:0045892">
    <property type="term" value="P:negative regulation of DNA-templated transcription"/>
    <property type="evidence" value="ECO:0007669"/>
    <property type="project" value="TreeGrafter"/>
</dbReference>
<dbReference type="AlphaFoldDB" id="A0A644WEH6"/>
<dbReference type="Gene3D" id="3.30.1490.190">
    <property type="match status" value="1"/>
</dbReference>
<evidence type="ECO:0000256" key="3">
    <source>
        <dbReference type="ARBA" id="ARBA00022833"/>
    </source>
</evidence>
<dbReference type="InterPro" id="IPR036388">
    <property type="entry name" value="WH-like_DNA-bd_sf"/>
</dbReference>
<sequence>MITLISLRKGEYMLEERTSSWPSGIKKTKQRSCVFTVLERSDSPLSAMEICKQTENGNCPVWLSTVYRILELFVKENVAVKTTISDGEMALYELNRNQHRHYAICLNCHKVVEMDNCPMEMFMPKLADSDFQVLGHKLEMYGYCKDCSKKK</sequence>
<evidence type="ECO:0000256" key="4">
    <source>
        <dbReference type="ARBA" id="ARBA00023015"/>
    </source>
</evidence>
<evidence type="ECO:0000256" key="1">
    <source>
        <dbReference type="ARBA" id="ARBA00007957"/>
    </source>
</evidence>
<dbReference type="Gene3D" id="1.10.10.10">
    <property type="entry name" value="Winged helix-like DNA-binding domain superfamily/Winged helix DNA-binding domain"/>
    <property type="match status" value="1"/>
</dbReference>
<dbReference type="GO" id="GO:0000976">
    <property type="term" value="F:transcription cis-regulatory region binding"/>
    <property type="evidence" value="ECO:0007669"/>
    <property type="project" value="TreeGrafter"/>
</dbReference>
<dbReference type="InterPro" id="IPR002481">
    <property type="entry name" value="FUR"/>
</dbReference>
<dbReference type="GO" id="GO:1900376">
    <property type="term" value="P:regulation of secondary metabolite biosynthetic process"/>
    <property type="evidence" value="ECO:0007669"/>
    <property type="project" value="TreeGrafter"/>
</dbReference>
<accession>A0A644WEH6</accession>
<dbReference type="GO" id="GO:0008270">
    <property type="term" value="F:zinc ion binding"/>
    <property type="evidence" value="ECO:0007669"/>
    <property type="project" value="TreeGrafter"/>
</dbReference>
<dbReference type="InterPro" id="IPR036390">
    <property type="entry name" value="WH_DNA-bd_sf"/>
</dbReference>
<keyword evidence="5" id="KW-0238">DNA-binding</keyword>
<evidence type="ECO:0000256" key="6">
    <source>
        <dbReference type="ARBA" id="ARBA00023163"/>
    </source>
</evidence>
<comment type="similarity">
    <text evidence="1">Belongs to the Fur family.</text>
</comment>
<keyword evidence="2" id="KW-0678">Repressor</keyword>
<proteinExistence type="inferred from homology"/>
<organism evidence="7">
    <name type="scientific">bioreactor metagenome</name>
    <dbReference type="NCBI Taxonomy" id="1076179"/>
    <lineage>
        <taxon>unclassified sequences</taxon>
        <taxon>metagenomes</taxon>
        <taxon>ecological metagenomes</taxon>
    </lineage>
</organism>
<dbReference type="EMBL" id="VSSQ01000830">
    <property type="protein sequence ID" value="MPM01898.1"/>
    <property type="molecule type" value="Genomic_DNA"/>
</dbReference>
<name>A0A644WEH6_9ZZZZ</name>
<reference evidence="7" key="1">
    <citation type="submission" date="2019-08" db="EMBL/GenBank/DDBJ databases">
        <authorList>
            <person name="Kucharzyk K."/>
            <person name="Murdoch R.W."/>
            <person name="Higgins S."/>
            <person name="Loffler F."/>
        </authorList>
    </citation>
    <scope>NUCLEOTIDE SEQUENCE</scope>
</reference>
<keyword evidence="4" id="KW-0805">Transcription regulation</keyword>
<dbReference type="PANTHER" id="PTHR33202:SF7">
    <property type="entry name" value="FERRIC UPTAKE REGULATION PROTEIN"/>
    <property type="match status" value="1"/>
</dbReference>